<evidence type="ECO:0000313" key="3">
    <source>
        <dbReference type="EMBL" id="QHT71085.1"/>
    </source>
</evidence>
<keyword evidence="1" id="KW-0732">Signal</keyword>
<keyword evidence="4" id="KW-1185">Reference proteome</keyword>
<dbReference type="KEGG" id="rhoz:GXP67_32750"/>
<dbReference type="AlphaFoldDB" id="A0A6C0GSI0"/>
<dbReference type="Gene3D" id="3.90.420.10">
    <property type="entry name" value="Oxidoreductase, molybdopterin-binding domain"/>
    <property type="match status" value="1"/>
</dbReference>
<dbReference type="RefSeq" id="WP_162447028.1">
    <property type="nucleotide sequence ID" value="NZ_CP048222.1"/>
</dbReference>
<dbReference type="InterPro" id="IPR036374">
    <property type="entry name" value="OxRdtase_Mopterin-bd_sf"/>
</dbReference>
<feature type="domain" description="Oxidoreductase molybdopterin-binding" evidence="2">
    <location>
        <begin position="70"/>
        <end position="167"/>
    </location>
</feature>
<dbReference type="InterPro" id="IPR000572">
    <property type="entry name" value="OxRdtase_Mopterin-bd_dom"/>
</dbReference>
<accession>A0A6C0GSI0</accession>
<dbReference type="Pfam" id="PF00174">
    <property type="entry name" value="Oxidored_molyb"/>
    <property type="match status" value="1"/>
</dbReference>
<protein>
    <submittedName>
        <fullName evidence="3">Molybdopterin-dependent oxidoreductase</fullName>
    </submittedName>
</protein>
<evidence type="ECO:0000256" key="1">
    <source>
        <dbReference type="SAM" id="SignalP"/>
    </source>
</evidence>
<organism evidence="3 4">
    <name type="scientific">Rhodocytophaga rosea</name>
    <dbReference type="NCBI Taxonomy" id="2704465"/>
    <lineage>
        <taxon>Bacteria</taxon>
        <taxon>Pseudomonadati</taxon>
        <taxon>Bacteroidota</taxon>
        <taxon>Cytophagia</taxon>
        <taxon>Cytophagales</taxon>
        <taxon>Rhodocytophagaceae</taxon>
        <taxon>Rhodocytophaga</taxon>
    </lineage>
</organism>
<gene>
    <name evidence="3" type="ORF">GXP67_32750</name>
</gene>
<feature type="signal peptide" evidence="1">
    <location>
        <begin position="1"/>
        <end position="25"/>
    </location>
</feature>
<evidence type="ECO:0000259" key="2">
    <source>
        <dbReference type="Pfam" id="PF00174"/>
    </source>
</evidence>
<proteinExistence type="predicted"/>
<dbReference type="Proteomes" id="UP000480178">
    <property type="component" value="Chromosome"/>
</dbReference>
<reference evidence="3 4" key="1">
    <citation type="submission" date="2020-01" db="EMBL/GenBank/DDBJ databases">
        <authorList>
            <person name="Kim M.K."/>
        </authorList>
    </citation>
    <scope>NUCLEOTIDE SEQUENCE [LARGE SCALE GENOMIC DNA]</scope>
    <source>
        <strain evidence="3 4">172606-1</strain>
    </source>
</reference>
<name>A0A6C0GSI0_9BACT</name>
<feature type="chain" id="PRO_5025687744" evidence="1">
    <location>
        <begin position="26"/>
        <end position="171"/>
    </location>
</feature>
<dbReference type="SUPFAM" id="SSF56524">
    <property type="entry name" value="Oxidoreductase molybdopterin-binding domain"/>
    <property type="match status" value="1"/>
</dbReference>
<evidence type="ECO:0000313" key="4">
    <source>
        <dbReference type="Proteomes" id="UP000480178"/>
    </source>
</evidence>
<dbReference type="EMBL" id="CP048222">
    <property type="protein sequence ID" value="QHT71085.1"/>
    <property type="molecule type" value="Genomic_DNA"/>
</dbReference>
<sequence>MHLYKQTKWLLLIFACSLIASNALSQSVSEKQGISVSGEVTKAISLKAADISTLKHIHVKAKDKDGAIHTYSGVPLITILEQAGVSLGSQLKGDNLSNFILINAADGYEVLFSLAEVDPEFTDRTILLADKQDGKPLPTGIGPYRIVIPAEKKHARWIRRVVSIQVLSAKQ</sequence>